<name>A0A644XTN8_9ZZZZ</name>
<sequence>MRSYLGNFTPVYDKYLIGIPYRCQPVCNGNQRFPARQLPDGCKQRMLVFRIHAGGRLIKNNDGSIF</sequence>
<reference evidence="1" key="1">
    <citation type="submission" date="2019-08" db="EMBL/GenBank/DDBJ databases">
        <authorList>
            <person name="Kucharzyk K."/>
            <person name="Murdoch R.W."/>
            <person name="Higgins S."/>
            <person name="Loffler F."/>
        </authorList>
    </citation>
    <scope>NUCLEOTIDE SEQUENCE</scope>
</reference>
<dbReference type="AlphaFoldDB" id="A0A644XTN8"/>
<comment type="caution">
    <text evidence="1">The sequence shown here is derived from an EMBL/GenBank/DDBJ whole genome shotgun (WGS) entry which is preliminary data.</text>
</comment>
<gene>
    <name evidence="1" type="ORF">SDC9_65698</name>
</gene>
<organism evidence="1">
    <name type="scientific">bioreactor metagenome</name>
    <dbReference type="NCBI Taxonomy" id="1076179"/>
    <lineage>
        <taxon>unclassified sequences</taxon>
        <taxon>metagenomes</taxon>
        <taxon>ecological metagenomes</taxon>
    </lineage>
</organism>
<evidence type="ECO:0000313" key="1">
    <source>
        <dbReference type="EMBL" id="MPM19277.1"/>
    </source>
</evidence>
<protein>
    <submittedName>
        <fullName evidence="1">Uncharacterized protein</fullName>
    </submittedName>
</protein>
<dbReference type="EMBL" id="VSSQ01003146">
    <property type="protein sequence ID" value="MPM19277.1"/>
    <property type="molecule type" value="Genomic_DNA"/>
</dbReference>
<accession>A0A644XTN8</accession>
<proteinExistence type="predicted"/>